<dbReference type="InterPro" id="IPR001030">
    <property type="entry name" value="Acoase/IPM_deHydtase_lsu_aba"/>
</dbReference>
<dbReference type="InterPro" id="IPR015931">
    <property type="entry name" value="Acnase/IPM_dHydase_lsu_aba_1/3"/>
</dbReference>
<comment type="function">
    <text evidence="3">Catalyzes the isomerization between 2-isopropylmalate and 3-isopropylmalate, via the formation of 2-isopropylmaleate.</text>
</comment>
<evidence type="ECO:0000256" key="2">
    <source>
        <dbReference type="ARBA" id="ARBA00001966"/>
    </source>
</evidence>
<dbReference type="PANTHER" id="PTHR43822">
    <property type="entry name" value="HOMOACONITASE, MITOCHONDRIAL-RELATED"/>
    <property type="match status" value="1"/>
</dbReference>
<dbReference type="InterPro" id="IPR050067">
    <property type="entry name" value="IPM_dehydratase_rel_enz"/>
</dbReference>
<evidence type="ECO:0000259" key="14">
    <source>
        <dbReference type="Pfam" id="PF00330"/>
    </source>
</evidence>
<dbReference type="GO" id="GO:0046872">
    <property type="term" value="F:metal ion binding"/>
    <property type="evidence" value="ECO:0007669"/>
    <property type="project" value="UniProtKB-KW"/>
</dbReference>
<keyword evidence="10" id="KW-0408">Iron</keyword>
<keyword evidence="12" id="KW-0456">Lyase</keyword>
<protein>
    <recommendedName>
        <fullName evidence="5">3-isopropylmalate dehydratase</fullName>
        <ecNumber evidence="5">4.2.1.33</ecNumber>
    </recommendedName>
</protein>
<evidence type="ECO:0000256" key="3">
    <source>
        <dbReference type="ARBA" id="ARBA00002695"/>
    </source>
</evidence>
<keyword evidence="11" id="KW-0411">Iron-sulfur</keyword>
<dbReference type="InterPro" id="IPR036008">
    <property type="entry name" value="Aconitase_4Fe-4S_dom"/>
</dbReference>
<evidence type="ECO:0000256" key="9">
    <source>
        <dbReference type="ARBA" id="ARBA00022723"/>
    </source>
</evidence>
<dbReference type="SUPFAM" id="SSF53732">
    <property type="entry name" value="Aconitase iron-sulfur domain"/>
    <property type="match status" value="1"/>
</dbReference>
<keyword evidence="13" id="KW-0100">Branched-chain amino acid biosynthesis</keyword>
<evidence type="ECO:0000256" key="13">
    <source>
        <dbReference type="ARBA" id="ARBA00023304"/>
    </source>
</evidence>
<keyword evidence="7" id="KW-0004">4Fe-4S</keyword>
<dbReference type="Pfam" id="PF00330">
    <property type="entry name" value="Aconitase"/>
    <property type="match status" value="1"/>
</dbReference>
<keyword evidence="6" id="KW-0432">Leucine biosynthesis</keyword>
<dbReference type="EC" id="4.2.1.33" evidence="5"/>
<evidence type="ECO:0000256" key="8">
    <source>
        <dbReference type="ARBA" id="ARBA00022605"/>
    </source>
</evidence>
<evidence type="ECO:0000313" key="15">
    <source>
        <dbReference type="EMBL" id="KKK50717.1"/>
    </source>
</evidence>
<evidence type="ECO:0000256" key="1">
    <source>
        <dbReference type="ARBA" id="ARBA00000491"/>
    </source>
</evidence>
<accession>A0A0F8W1Y0</accession>
<feature type="non-terminal residue" evidence="15">
    <location>
        <position position="1"/>
    </location>
</feature>
<gene>
    <name evidence="15" type="ORF">LCGC14_3122220</name>
</gene>
<proteinExistence type="predicted"/>
<evidence type="ECO:0000256" key="4">
    <source>
        <dbReference type="ARBA" id="ARBA00004729"/>
    </source>
</evidence>
<organism evidence="15">
    <name type="scientific">marine sediment metagenome</name>
    <dbReference type="NCBI Taxonomy" id="412755"/>
    <lineage>
        <taxon>unclassified sequences</taxon>
        <taxon>metagenomes</taxon>
        <taxon>ecological metagenomes</taxon>
    </lineage>
</organism>
<comment type="pathway">
    <text evidence="4">Amino-acid biosynthesis; L-leucine biosynthesis; L-leucine from 3-methyl-2-oxobutanoate: step 2/4.</text>
</comment>
<evidence type="ECO:0000256" key="6">
    <source>
        <dbReference type="ARBA" id="ARBA00022430"/>
    </source>
</evidence>
<keyword evidence="8" id="KW-0028">Amino-acid biosynthesis</keyword>
<dbReference type="EMBL" id="LAZR01067880">
    <property type="protein sequence ID" value="KKK50717.1"/>
    <property type="molecule type" value="Genomic_DNA"/>
</dbReference>
<evidence type="ECO:0000256" key="12">
    <source>
        <dbReference type="ARBA" id="ARBA00023239"/>
    </source>
</evidence>
<name>A0A0F8W1Y0_9ZZZZ</name>
<dbReference type="GO" id="GO:0009098">
    <property type="term" value="P:L-leucine biosynthetic process"/>
    <property type="evidence" value="ECO:0007669"/>
    <property type="project" value="UniProtKB-KW"/>
</dbReference>
<comment type="catalytic activity">
    <reaction evidence="1">
        <text>(2R,3S)-3-isopropylmalate = (2S)-2-isopropylmalate</text>
        <dbReference type="Rhea" id="RHEA:32287"/>
        <dbReference type="ChEBI" id="CHEBI:1178"/>
        <dbReference type="ChEBI" id="CHEBI:35121"/>
        <dbReference type="EC" id="4.2.1.33"/>
    </reaction>
</comment>
<evidence type="ECO:0000256" key="11">
    <source>
        <dbReference type="ARBA" id="ARBA00023014"/>
    </source>
</evidence>
<comment type="caution">
    <text evidence="15">The sequence shown here is derived from an EMBL/GenBank/DDBJ whole genome shotgun (WGS) entry which is preliminary data.</text>
</comment>
<dbReference type="PRINTS" id="PR00415">
    <property type="entry name" value="ACONITASE"/>
</dbReference>
<reference evidence="15" key="1">
    <citation type="journal article" date="2015" name="Nature">
        <title>Complex archaea that bridge the gap between prokaryotes and eukaryotes.</title>
        <authorList>
            <person name="Spang A."/>
            <person name="Saw J.H."/>
            <person name="Jorgensen S.L."/>
            <person name="Zaremba-Niedzwiedzka K."/>
            <person name="Martijn J."/>
            <person name="Lind A.E."/>
            <person name="van Eijk R."/>
            <person name="Schleper C."/>
            <person name="Guy L."/>
            <person name="Ettema T.J."/>
        </authorList>
    </citation>
    <scope>NUCLEOTIDE SEQUENCE</scope>
</reference>
<sequence length="122" mass="13330">DFNITLFDFEHEDQGIVHVIGPEMGFTLPGTTIVCGDSHTATHGAFGALAFGIVLTVLVQSSSITTSLVVPLVGAGRRSQNPRVQSARRLRYADVLRIGIVPQSPLESVVRRRYWNPTGQTW</sequence>
<dbReference type="PANTHER" id="PTHR43822:SF9">
    <property type="entry name" value="3-ISOPROPYLMALATE DEHYDRATASE"/>
    <property type="match status" value="1"/>
</dbReference>
<evidence type="ECO:0000256" key="10">
    <source>
        <dbReference type="ARBA" id="ARBA00023004"/>
    </source>
</evidence>
<dbReference type="GO" id="GO:0051539">
    <property type="term" value="F:4 iron, 4 sulfur cluster binding"/>
    <property type="evidence" value="ECO:0007669"/>
    <property type="project" value="UniProtKB-KW"/>
</dbReference>
<comment type="cofactor">
    <cofactor evidence="2">
        <name>[4Fe-4S] cluster</name>
        <dbReference type="ChEBI" id="CHEBI:49883"/>
    </cofactor>
</comment>
<evidence type="ECO:0000256" key="7">
    <source>
        <dbReference type="ARBA" id="ARBA00022485"/>
    </source>
</evidence>
<dbReference type="AlphaFoldDB" id="A0A0F8W1Y0"/>
<keyword evidence="9" id="KW-0479">Metal-binding</keyword>
<dbReference type="Gene3D" id="3.30.499.10">
    <property type="entry name" value="Aconitase, domain 3"/>
    <property type="match status" value="1"/>
</dbReference>
<dbReference type="GO" id="GO:0003861">
    <property type="term" value="F:3-isopropylmalate dehydratase activity"/>
    <property type="evidence" value="ECO:0007669"/>
    <property type="project" value="UniProtKB-EC"/>
</dbReference>
<feature type="domain" description="Aconitase/3-isopropylmalate dehydratase large subunit alpha/beta/alpha" evidence="14">
    <location>
        <begin position="2"/>
        <end position="54"/>
    </location>
</feature>
<evidence type="ECO:0000256" key="5">
    <source>
        <dbReference type="ARBA" id="ARBA00011998"/>
    </source>
</evidence>